<protein>
    <submittedName>
        <fullName evidence="1">Uncharacterized protein</fullName>
    </submittedName>
</protein>
<sequence length="168" mass="19249">MLLERRDPEREVDADGIVLDREAKERLLQKLAHWMLLNDRTELDRTTAVEILARFLPAIPSAGEQGTAEELFDHLLHRTGLLRIPTPGSVDFVHRTFQDYLSAKEAVERYDFPFLVNNAHRSDWDEVIRMGVSLARPDECATMIENLVSPRPGLPDQHFRTVVARPTP</sequence>
<proteinExistence type="predicted"/>
<comment type="caution">
    <text evidence="1">The sequence shown here is derived from an EMBL/GenBank/DDBJ whole genome shotgun (WGS) entry which is preliminary data.</text>
</comment>
<organism evidence="1 2">
    <name type="scientific">Streptomyces albospinus</name>
    <dbReference type="NCBI Taxonomy" id="285515"/>
    <lineage>
        <taxon>Bacteria</taxon>
        <taxon>Bacillati</taxon>
        <taxon>Actinomycetota</taxon>
        <taxon>Actinomycetes</taxon>
        <taxon>Kitasatosporales</taxon>
        <taxon>Streptomycetaceae</taxon>
        <taxon>Streptomyces</taxon>
    </lineage>
</organism>
<dbReference type="EMBL" id="BMRP01000029">
    <property type="protein sequence ID" value="GGU87284.1"/>
    <property type="molecule type" value="Genomic_DNA"/>
</dbReference>
<dbReference type="Proteomes" id="UP000654471">
    <property type="component" value="Unassembled WGS sequence"/>
</dbReference>
<keyword evidence="2" id="KW-1185">Reference proteome</keyword>
<name>A0ABQ2VHK8_9ACTN</name>
<dbReference type="RefSeq" id="WP_229852787.1">
    <property type="nucleotide sequence ID" value="NZ_BMRP01000029.1"/>
</dbReference>
<evidence type="ECO:0000313" key="2">
    <source>
        <dbReference type="Proteomes" id="UP000654471"/>
    </source>
</evidence>
<reference evidence="2" key="1">
    <citation type="journal article" date="2019" name="Int. J. Syst. Evol. Microbiol.">
        <title>The Global Catalogue of Microorganisms (GCM) 10K type strain sequencing project: providing services to taxonomists for standard genome sequencing and annotation.</title>
        <authorList>
            <consortium name="The Broad Institute Genomics Platform"/>
            <consortium name="The Broad Institute Genome Sequencing Center for Infectious Disease"/>
            <person name="Wu L."/>
            <person name="Ma J."/>
        </authorList>
    </citation>
    <scope>NUCLEOTIDE SEQUENCE [LARGE SCALE GENOMIC DNA]</scope>
    <source>
        <strain evidence="2">JCM 3399</strain>
    </source>
</reference>
<evidence type="ECO:0000313" key="1">
    <source>
        <dbReference type="EMBL" id="GGU87284.1"/>
    </source>
</evidence>
<gene>
    <name evidence="1" type="ORF">GCM10010211_61910</name>
</gene>
<accession>A0ABQ2VHK8</accession>